<organism evidence="2 3">
    <name type="scientific">Stachybotrys elegans</name>
    <dbReference type="NCBI Taxonomy" id="80388"/>
    <lineage>
        <taxon>Eukaryota</taxon>
        <taxon>Fungi</taxon>
        <taxon>Dikarya</taxon>
        <taxon>Ascomycota</taxon>
        <taxon>Pezizomycotina</taxon>
        <taxon>Sordariomycetes</taxon>
        <taxon>Hypocreomycetidae</taxon>
        <taxon>Hypocreales</taxon>
        <taxon>Stachybotryaceae</taxon>
        <taxon>Stachybotrys</taxon>
    </lineage>
</organism>
<feature type="transmembrane region" description="Helical" evidence="1">
    <location>
        <begin position="556"/>
        <end position="578"/>
    </location>
</feature>
<feature type="transmembrane region" description="Helical" evidence="1">
    <location>
        <begin position="125"/>
        <end position="143"/>
    </location>
</feature>
<gene>
    <name evidence="2" type="ORF">B0I35DRAFT_437558</name>
</gene>
<protein>
    <submittedName>
        <fullName evidence="2">Uncharacterized protein</fullName>
    </submittedName>
</protein>
<keyword evidence="3" id="KW-1185">Reference proteome</keyword>
<dbReference type="PANTHER" id="PTHR35394">
    <property type="entry name" value="DUF3176 DOMAIN-CONTAINING PROTEIN"/>
    <property type="match status" value="1"/>
</dbReference>
<proteinExistence type="predicted"/>
<dbReference type="EMBL" id="JAGPNK010000010">
    <property type="protein sequence ID" value="KAH7312701.1"/>
    <property type="molecule type" value="Genomic_DNA"/>
</dbReference>
<evidence type="ECO:0000313" key="3">
    <source>
        <dbReference type="Proteomes" id="UP000813444"/>
    </source>
</evidence>
<dbReference type="Pfam" id="PF11374">
    <property type="entry name" value="DUF3176"/>
    <property type="match status" value="1"/>
</dbReference>
<evidence type="ECO:0000313" key="2">
    <source>
        <dbReference type="EMBL" id="KAH7312701.1"/>
    </source>
</evidence>
<accession>A0A8K0SLB4</accession>
<name>A0A8K0SLB4_9HYPO</name>
<feature type="transmembrane region" description="Helical" evidence="1">
    <location>
        <begin position="21"/>
        <end position="45"/>
    </location>
</feature>
<sequence>MKHTNSLKCVQKRACSPHHSWTLELSMMLASTSALLAAIILMVLHDNKPLAKWSFPLSFNTVISILGATSRASLAFVIGSCISQGKWNWFRRRVDAIIVFDRFDDASRGPWGSIRLLYWIKFRHWIALGALCTVILLGFEPLLQAGITLYDKEVDSTETAAVAQIGRSRRLDVGRVALGRNPGQITIPAGNFRIQELDIQYDFQPLAAMWTGFSNLSSIENKKPSFTCSTGNCTWPAYASVAVCNSCADISDRILRSTGRSLLEESDEENITMPFVYTGFSVGNTTAAFTKYEIGELGMNISNYDAWEEVQYLPSRANTTLTAKATSSPGDTISFRDFKTLLLSFGIMQSSQDFRDGRISWQDASVTAQECALYFCTNIYQSVVNNGVLSEEVLESHAIRNLDSFTALDPDTSESFKEFNEYFNYTLNFGALGVLRSDLQMTIPEESVLSRAGDDNGALRFNVSQNAIVTLTSLFMNRFARRPHPLALKQLVYPDIDIQRQQQPSVILSLGTSPNITSTFDNVAAIMSKWIRDGVSQEARIQGSARVWIPHIQIKWPFMTLPAIVFLTALVFCLLSLLETRKLGLQPWKGSSLATLAVGLDSDVQSRLKGGETSPLMNKYVRETKVQLTDSIQGPELITVKTVE</sequence>
<keyword evidence="1" id="KW-0812">Transmembrane</keyword>
<dbReference type="PANTHER" id="PTHR35394:SF5">
    <property type="entry name" value="DUF3176 DOMAIN-CONTAINING PROTEIN"/>
    <property type="match status" value="1"/>
</dbReference>
<dbReference type="OrthoDB" id="5242705at2759"/>
<dbReference type="AlphaFoldDB" id="A0A8K0SLB4"/>
<dbReference type="Proteomes" id="UP000813444">
    <property type="component" value="Unassembled WGS sequence"/>
</dbReference>
<comment type="caution">
    <text evidence="2">The sequence shown here is derived from an EMBL/GenBank/DDBJ whole genome shotgun (WGS) entry which is preliminary data.</text>
</comment>
<reference evidence="2" key="1">
    <citation type="journal article" date="2021" name="Nat. Commun.">
        <title>Genetic determinants of endophytism in the Arabidopsis root mycobiome.</title>
        <authorList>
            <person name="Mesny F."/>
            <person name="Miyauchi S."/>
            <person name="Thiergart T."/>
            <person name="Pickel B."/>
            <person name="Atanasova L."/>
            <person name="Karlsson M."/>
            <person name="Huettel B."/>
            <person name="Barry K.W."/>
            <person name="Haridas S."/>
            <person name="Chen C."/>
            <person name="Bauer D."/>
            <person name="Andreopoulos W."/>
            <person name="Pangilinan J."/>
            <person name="LaButti K."/>
            <person name="Riley R."/>
            <person name="Lipzen A."/>
            <person name="Clum A."/>
            <person name="Drula E."/>
            <person name="Henrissat B."/>
            <person name="Kohler A."/>
            <person name="Grigoriev I.V."/>
            <person name="Martin F.M."/>
            <person name="Hacquard S."/>
        </authorList>
    </citation>
    <scope>NUCLEOTIDE SEQUENCE</scope>
    <source>
        <strain evidence="2">MPI-CAGE-CH-0235</strain>
    </source>
</reference>
<feature type="transmembrane region" description="Helical" evidence="1">
    <location>
        <begin position="57"/>
        <end position="83"/>
    </location>
</feature>
<evidence type="ECO:0000256" key="1">
    <source>
        <dbReference type="SAM" id="Phobius"/>
    </source>
</evidence>
<keyword evidence="1" id="KW-0472">Membrane</keyword>
<dbReference type="InterPro" id="IPR021514">
    <property type="entry name" value="DUF3176"/>
</dbReference>
<keyword evidence="1" id="KW-1133">Transmembrane helix</keyword>